<dbReference type="EMBL" id="RBZO01000055">
    <property type="protein sequence ID" value="RKQ11765.1"/>
    <property type="molecule type" value="Genomic_DNA"/>
</dbReference>
<protein>
    <submittedName>
        <fullName evidence="3">AAA family ATPase</fullName>
    </submittedName>
</protein>
<comment type="caution">
    <text evidence="3">The sequence shown here is derived from an EMBL/GenBank/DDBJ whole genome shotgun (WGS) entry which is preliminary data.</text>
</comment>
<evidence type="ECO:0000313" key="3">
    <source>
        <dbReference type="EMBL" id="RKQ12119.1"/>
    </source>
</evidence>
<keyword evidence="4" id="KW-1185">Reference proteome</keyword>
<proteinExistence type="predicted"/>
<gene>
    <name evidence="3" type="ORF">D8M05_18805</name>
    <name evidence="2" type="ORF">D8M05_19300</name>
</gene>
<organism evidence="3 4">
    <name type="scientific">Oceanobacillus bengalensis</name>
    <dbReference type="NCBI Taxonomy" id="1435466"/>
    <lineage>
        <taxon>Bacteria</taxon>
        <taxon>Bacillati</taxon>
        <taxon>Bacillota</taxon>
        <taxon>Bacilli</taxon>
        <taxon>Bacillales</taxon>
        <taxon>Bacillaceae</taxon>
        <taxon>Oceanobacillus</taxon>
    </lineage>
</organism>
<reference evidence="3 4" key="1">
    <citation type="journal article" date="2015" name="Antonie Van Leeuwenhoek">
        <title>Oceanobacillus bengalensis sp. nov., a bacterium isolated from seawater of the Bay of Bengal.</title>
        <authorList>
            <person name="Yongchang O."/>
            <person name="Xiang W."/>
            <person name="Wang G."/>
        </authorList>
    </citation>
    <scope>NUCLEOTIDE SEQUENCE [LARGE SCALE GENOMIC DNA]</scope>
    <source>
        <strain evidence="3 4">MCCC 1K00260</strain>
    </source>
</reference>
<accession>A0A494YRM8</accession>
<dbReference type="Proteomes" id="UP000281813">
    <property type="component" value="Unassembled WGS sequence"/>
</dbReference>
<feature type="region of interest" description="Disordered" evidence="1">
    <location>
        <begin position="1"/>
        <end position="26"/>
    </location>
</feature>
<sequence>NMNGPSFRMKETEEWIKTSADKVAQN</sequence>
<feature type="compositionally biased region" description="Basic and acidic residues" evidence="1">
    <location>
        <begin position="8"/>
        <end position="20"/>
    </location>
</feature>
<reference evidence="3" key="2">
    <citation type="submission" date="2018-10" db="EMBL/GenBank/DDBJ databases">
        <authorList>
            <person name="Ouyang Y."/>
        </authorList>
    </citation>
    <scope>NUCLEOTIDE SEQUENCE</scope>
    <source>
        <strain evidence="3">MCCC 1K00260</strain>
    </source>
</reference>
<evidence type="ECO:0000313" key="4">
    <source>
        <dbReference type="Proteomes" id="UP000281813"/>
    </source>
</evidence>
<feature type="non-terminal residue" evidence="3">
    <location>
        <position position="1"/>
    </location>
</feature>
<evidence type="ECO:0000256" key="1">
    <source>
        <dbReference type="SAM" id="MobiDB-lite"/>
    </source>
</evidence>
<dbReference type="EMBL" id="RBZO01000048">
    <property type="protein sequence ID" value="RKQ12119.1"/>
    <property type="molecule type" value="Genomic_DNA"/>
</dbReference>
<dbReference type="AlphaFoldDB" id="A0A494YRM8"/>
<evidence type="ECO:0000313" key="2">
    <source>
        <dbReference type="EMBL" id="RKQ11765.1"/>
    </source>
</evidence>
<name>A0A494YRM8_9BACI</name>